<keyword evidence="3 9" id="KW-0813">Transport</keyword>
<dbReference type="AlphaFoldDB" id="A0A068NPJ3"/>
<dbReference type="GO" id="GO:0046872">
    <property type="term" value="F:metal ion binding"/>
    <property type="evidence" value="ECO:0007669"/>
    <property type="project" value="UniProtKB-UniRule"/>
</dbReference>
<evidence type="ECO:0000259" key="10">
    <source>
        <dbReference type="PROSITE" id="PS51379"/>
    </source>
</evidence>
<dbReference type="GO" id="GO:0009055">
    <property type="term" value="F:electron transfer activity"/>
    <property type="evidence" value="ECO:0007669"/>
    <property type="project" value="UniProtKB-UniRule"/>
</dbReference>
<comment type="function">
    <text evidence="9">Ferredoxins are iron-sulfur proteins that transfer electrons in a wide variety of metabolic reactions.</text>
</comment>
<keyword evidence="8 9" id="KW-0411">Iron-sulfur</keyword>
<dbReference type="PRINTS" id="PR00354">
    <property type="entry name" value="7FE8SFRDOXIN"/>
</dbReference>
<dbReference type="HOGENOM" id="CLU_139698_0_1_0"/>
<sequence>MTVCPVDCIYEGDTQVFINPDECIDCGLCEPECPVNAIFVDTDVPPNWKSFIELNLVEGKRLAGG</sequence>
<gene>
    <name evidence="11" type="ORF">OP10G_2105</name>
</gene>
<dbReference type="eggNOG" id="COG1146">
    <property type="taxonomic scope" value="Bacteria"/>
</dbReference>
<feature type="domain" description="4Fe-4S ferredoxin-type" evidence="10">
    <location>
        <begin position="14"/>
        <end position="43"/>
    </location>
</feature>
<name>A0A068NPJ3_FIMGI</name>
<keyword evidence="7 9" id="KW-0408">Iron</keyword>
<keyword evidence="6 9" id="KW-0249">Electron transport</keyword>
<dbReference type="STRING" id="661478.OP10G_2105"/>
<dbReference type="GO" id="GO:0051539">
    <property type="term" value="F:4 iron, 4 sulfur cluster binding"/>
    <property type="evidence" value="ECO:0007669"/>
    <property type="project" value="UniProtKB-UniRule"/>
</dbReference>
<dbReference type="PANTHER" id="PTHR42859:SF2">
    <property type="entry name" value="FERREDOXIN"/>
    <property type="match status" value="1"/>
</dbReference>
<protein>
    <recommendedName>
        <fullName evidence="9">Ferredoxin</fullName>
    </recommendedName>
</protein>
<keyword evidence="5 9" id="KW-0479">Metal-binding</keyword>
<evidence type="ECO:0000313" key="11">
    <source>
        <dbReference type="EMBL" id="AIE85473.1"/>
    </source>
</evidence>
<dbReference type="KEGG" id="fgi:OP10G_2105"/>
<evidence type="ECO:0000256" key="6">
    <source>
        <dbReference type="ARBA" id="ARBA00022982"/>
    </source>
</evidence>
<dbReference type="PANTHER" id="PTHR42859">
    <property type="entry name" value="OXIDOREDUCTASE"/>
    <property type="match status" value="1"/>
</dbReference>
<organism evidence="11 12">
    <name type="scientific">Fimbriimonas ginsengisoli Gsoil 348</name>
    <dbReference type="NCBI Taxonomy" id="661478"/>
    <lineage>
        <taxon>Bacteria</taxon>
        <taxon>Bacillati</taxon>
        <taxon>Armatimonadota</taxon>
        <taxon>Fimbriimonadia</taxon>
        <taxon>Fimbriimonadales</taxon>
        <taxon>Fimbriimonadaceae</taxon>
        <taxon>Fimbriimonas</taxon>
    </lineage>
</organism>
<comment type="cofactor">
    <cofactor evidence="2 9">
        <name>[4Fe-4S] cluster</name>
        <dbReference type="ChEBI" id="CHEBI:49883"/>
    </cofactor>
</comment>
<dbReference type="PROSITE" id="PS00198">
    <property type="entry name" value="4FE4S_FER_1"/>
    <property type="match status" value="1"/>
</dbReference>
<evidence type="ECO:0000256" key="1">
    <source>
        <dbReference type="ARBA" id="ARBA00001927"/>
    </source>
</evidence>
<proteinExistence type="predicted"/>
<accession>A0A068NPJ3</accession>
<dbReference type="InterPro" id="IPR017900">
    <property type="entry name" value="4Fe4S_Fe_S_CS"/>
</dbReference>
<evidence type="ECO:0000256" key="7">
    <source>
        <dbReference type="ARBA" id="ARBA00023004"/>
    </source>
</evidence>
<evidence type="ECO:0000256" key="5">
    <source>
        <dbReference type="ARBA" id="ARBA00022723"/>
    </source>
</evidence>
<dbReference type="SUPFAM" id="SSF54862">
    <property type="entry name" value="4Fe-4S ferredoxins"/>
    <property type="match status" value="1"/>
</dbReference>
<dbReference type="PROSITE" id="PS51379">
    <property type="entry name" value="4FE4S_FER_2"/>
    <property type="match status" value="1"/>
</dbReference>
<keyword evidence="4 9" id="KW-0004">4Fe-4S</keyword>
<dbReference type="InterPro" id="IPR000813">
    <property type="entry name" value="7Fe_ferredoxin"/>
</dbReference>
<dbReference type="Gene3D" id="3.30.70.20">
    <property type="match status" value="1"/>
</dbReference>
<evidence type="ECO:0000256" key="2">
    <source>
        <dbReference type="ARBA" id="ARBA00001966"/>
    </source>
</evidence>
<dbReference type="EMBL" id="CP007139">
    <property type="protein sequence ID" value="AIE85473.1"/>
    <property type="molecule type" value="Genomic_DNA"/>
</dbReference>
<reference evidence="11 12" key="1">
    <citation type="journal article" date="2014" name="PLoS ONE">
        <title>The first complete genome sequence of the class fimbriimonadia in the phylum armatimonadetes.</title>
        <authorList>
            <person name="Hu Z.Y."/>
            <person name="Wang Y.Z."/>
            <person name="Im W.T."/>
            <person name="Wang S.Y."/>
            <person name="Zhao G.P."/>
            <person name="Zheng H.J."/>
            <person name="Quan Z.X."/>
        </authorList>
    </citation>
    <scope>NUCLEOTIDE SEQUENCE [LARGE SCALE GENOMIC DNA]</scope>
    <source>
        <strain evidence="11">Gsoil 348</strain>
    </source>
</reference>
<evidence type="ECO:0000256" key="3">
    <source>
        <dbReference type="ARBA" id="ARBA00022448"/>
    </source>
</evidence>
<evidence type="ECO:0000313" key="12">
    <source>
        <dbReference type="Proteomes" id="UP000027982"/>
    </source>
</evidence>
<keyword evidence="12" id="KW-1185">Reference proteome</keyword>
<comment type="cofactor">
    <cofactor evidence="1">
        <name>[3Fe-4S] cluster</name>
        <dbReference type="ChEBI" id="CHEBI:21137"/>
    </cofactor>
</comment>
<evidence type="ECO:0000256" key="8">
    <source>
        <dbReference type="ARBA" id="ARBA00023014"/>
    </source>
</evidence>
<evidence type="ECO:0000256" key="9">
    <source>
        <dbReference type="RuleBase" id="RU365098"/>
    </source>
</evidence>
<evidence type="ECO:0000256" key="4">
    <source>
        <dbReference type="ARBA" id="ARBA00022485"/>
    </source>
</evidence>
<dbReference type="InterPro" id="IPR050294">
    <property type="entry name" value="RnfB_subfamily"/>
</dbReference>
<dbReference type="Proteomes" id="UP000027982">
    <property type="component" value="Chromosome"/>
</dbReference>
<dbReference type="InterPro" id="IPR017896">
    <property type="entry name" value="4Fe4S_Fe-S-bd"/>
</dbReference>
<dbReference type="Pfam" id="PF00037">
    <property type="entry name" value="Fer4"/>
    <property type="match status" value="1"/>
</dbReference>